<dbReference type="InterPro" id="IPR007681">
    <property type="entry name" value="Mog1"/>
</dbReference>
<reference evidence="4" key="2">
    <citation type="submission" date="2023-02" db="EMBL/GenBank/DDBJ databases">
        <authorList>
            <consortium name="DOE Joint Genome Institute"/>
            <person name="Mondo S.J."/>
            <person name="Chang Y."/>
            <person name="Wang Y."/>
            <person name="Ahrendt S."/>
            <person name="Andreopoulos W."/>
            <person name="Barry K."/>
            <person name="Beard J."/>
            <person name="Benny G.L."/>
            <person name="Blankenship S."/>
            <person name="Bonito G."/>
            <person name="Cuomo C."/>
            <person name="Desiro A."/>
            <person name="Gervers K.A."/>
            <person name="Hundley H."/>
            <person name="Kuo A."/>
            <person name="LaButti K."/>
            <person name="Lang B.F."/>
            <person name="Lipzen A."/>
            <person name="O'Donnell K."/>
            <person name="Pangilinan J."/>
            <person name="Reynolds N."/>
            <person name="Sandor L."/>
            <person name="Smith M.W."/>
            <person name="Tsang A."/>
            <person name="Grigoriev I.V."/>
            <person name="Stajich J.E."/>
            <person name="Spatafora J.W."/>
        </authorList>
    </citation>
    <scope>NUCLEOTIDE SEQUENCE</scope>
    <source>
        <strain evidence="4">RSA 2281</strain>
    </source>
</reference>
<evidence type="ECO:0000256" key="2">
    <source>
        <dbReference type="ARBA" id="ARBA00022448"/>
    </source>
</evidence>
<gene>
    <name evidence="4" type="ORF">BDA99DRAFT_496676</name>
</gene>
<dbReference type="InterPro" id="IPR016123">
    <property type="entry name" value="Mog1/PsbP_a/b/a-sand"/>
</dbReference>
<keyword evidence="2" id="KW-0813">Transport</keyword>
<dbReference type="SUPFAM" id="SSF55724">
    <property type="entry name" value="Mog1p/PsbP-like"/>
    <property type="match status" value="1"/>
</dbReference>
<protein>
    <recommendedName>
        <fullName evidence="6">Mog1p/PsbP-like protein</fullName>
    </recommendedName>
</protein>
<reference evidence="4" key="1">
    <citation type="journal article" date="2022" name="IScience">
        <title>Evolution of zygomycete secretomes and the origins of terrestrial fungal ecologies.</title>
        <authorList>
            <person name="Chang Y."/>
            <person name="Wang Y."/>
            <person name="Mondo S."/>
            <person name="Ahrendt S."/>
            <person name="Andreopoulos W."/>
            <person name="Barry K."/>
            <person name="Beard J."/>
            <person name="Benny G.L."/>
            <person name="Blankenship S."/>
            <person name="Bonito G."/>
            <person name="Cuomo C."/>
            <person name="Desiro A."/>
            <person name="Gervers K.A."/>
            <person name="Hundley H."/>
            <person name="Kuo A."/>
            <person name="LaButti K."/>
            <person name="Lang B.F."/>
            <person name="Lipzen A."/>
            <person name="O'Donnell K."/>
            <person name="Pangilinan J."/>
            <person name="Reynolds N."/>
            <person name="Sandor L."/>
            <person name="Smith M.E."/>
            <person name="Tsang A."/>
            <person name="Grigoriev I.V."/>
            <person name="Stajich J.E."/>
            <person name="Spatafora J.W."/>
        </authorList>
    </citation>
    <scope>NUCLEOTIDE SEQUENCE</scope>
    <source>
        <strain evidence="4">RSA 2281</strain>
    </source>
</reference>
<evidence type="ECO:0008006" key="6">
    <source>
        <dbReference type="Google" id="ProtNLM"/>
    </source>
</evidence>
<evidence type="ECO:0000313" key="5">
    <source>
        <dbReference type="Proteomes" id="UP001209540"/>
    </source>
</evidence>
<organism evidence="4 5">
    <name type="scientific">Phascolomyces articulosus</name>
    <dbReference type="NCBI Taxonomy" id="60185"/>
    <lineage>
        <taxon>Eukaryota</taxon>
        <taxon>Fungi</taxon>
        <taxon>Fungi incertae sedis</taxon>
        <taxon>Mucoromycota</taxon>
        <taxon>Mucoromycotina</taxon>
        <taxon>Mucoromycetes</taxon>
        <taxon>Mucorales</taxon>
        <taxon>Lichtheimiaceae</taxon>
        <taxon>Phascolomyces</taxon>
    </lineage>
</organism>
<name>A0AAD5PKT9_9FUNG</name>
<dbReference type="EMBL" id="JAIXMP010000003">
    <property type="protein sequence ID" value="KAI9275873.1"/>
    <property type="molecule type" value="Genomic_DNA"/>
</dbReference>
<keyword evidence="5" id="KW-1185">Reference proteome</keyword>
<comment type="caution">
    <text evidence="4">The sequence shown here is derived from an EMBL/GenBank/DDBJ whole genome shotgun (WGS) entry which is preliminary data.</text>
</comment>
<dbReference type="Gene3D" id="3.40.1000.10">
    <property type="entry name" value="Mog1/PsbP, alpha/beta/alpha sandwich"/>
    <property type="match status" value="1"/>
</dbReference>
<sequence>MESRQLYGGAISCVVAKSFLDASQVRQIPDNQEVFVDTDTQQSLIIELLEPVEAQDESIARLHFEQLASDNDAVAAEIISLQRVPTNTVTPKLPPNTTIVHVLRGNQKVAKFDEAKKMAYNTVEIMMAVVRLEQVSTDLVISINAPVLIAPGSSDEQQQQDTTVLDVEKHMQEVLSQLQVNDWSLFG</sequence>
<evidence type="ECO:0000256" key="1">
    <source>
        <dbReference type="ARBA" id="ARBA00010307"/>
    </source>
</evidence>
<dbReference type="Pfam" id="PF04603">
    <property type="entry name" value="Mog1"/>
    <property type="match status" value="1"/>
</dbReference>
<dbReference type="GO" id="GO:0005634">
    <property type="term" value="C:nucleus"/>
    <property type="evidence" value="ECO:0007669"/>
    <property type="project" value="TreeGrafter"/>
</dbReference>
<evidence type="ECO:0000313" key="4">
    <source>
        <dbReference type="EMBL" id="KAI9275873.1"/>
    </source>
</evidence>
<dbReference type="Proteomes" id="UP001209540">
    <property type="component" value="Unassembled WGS sequence"/>
</dbReference>
<dbReference type="GO" id="GO:0005085">
    <property type="term" value="F:guanyl-nucleotide exchange factor activity"/>
    <property type="evidence" value="ECO:0007669"/>
    <property type="project" value="TreeGrafter"/>
</dbReference>
<proteinExistence type="inferred from homology"/>
<dbReference type="AlphaFoldDB" id="A0AAD5PKT9"/>
<dbReference type="PANTHER" id="PTHR15837:SF0">
    <property type="entry name" value="RAN GUANINE NUCLEOTIDE RELEASE FACTOR"/>
    <property type="match status" value="1"/>
</dbReference>
<accession>A0AAD5PKT9</accession>
<evidence type="ECO:0000256" key="3">
    <source>
        <dbReference type="ARBA" id="ARBA00022927"/>
    </source>
</evidence>
<dbReference type="PANTHER" id="PTHR15837">
    <property type="entry name" value="RAN GUANINE NUCLEOTIDE RELEASE FACTOR"/>
    <property type="match status" value="1"/>
</dbReference>
<keyword evidence="3" id="KW-0653">Protein transport</keyword>
<dbReference type="GO" id="GO:0031267">
    <property type="term" value="F:small GTPase binding"/>
    <property type="evidence" value="ECO:0007669"/>
    <property type="project" value="TreeGrafter"/>
</dbReference>
<dbReference type="GO" id="GO:0006606">
    <property type="term" value="P:protein import into nucleus"/>
    <property type="evidence" value="ECO:0007669"/>
    <property type="project" value="TreeGrafter"/>
</dbReference>
<comment type="similarity">
    <text evidence="1">Belongs to the MOG1 family.</text>
</comment>